<dbReference type="InParanoid" id="C7R977"/>
<organism evidence="4 5">
    <name type="scientific">Kangiella koreensis (strain DSM 16069 / JCM 12317 / KCTC 12182 / SW-125)</name>
    <dbReference type="NCBI Taxonomy" id="523791"/>
    <lineage>
        <taxon>Bacteria</taxon>
        <taxon>Pseudomonadati</taxon>
        <taxon>Pseudomonadota</taxon>
        <taxon>Gammaproteobacteria</taxon>
        <taxon>Kangiellales</taxon>
        <taxon>Kangiellaceae</taxon>
        <taxon>Kangiella</taxon>
    </lineage>
</organism>
<dbReference type="Pfam" id="PF13508">
    <property type="entry name" value="Acetyltransf_7"/>
    <property type="match status" value="1"/>
</dbReference>
<evidence type="ECO:0000259" key="3">
    <source>
        <dbReference type="PROSITE" id="PS51186"/>
    </source>
</evidence>
<evidence type="ECO:0000256" key="1">
    <source>
        <dbReference type="ARBA" id="ARBA00022679"/>
    </source>
</evidence>
<evidence type="ECO:0000313" key="5">
    <source>
        <dbReference type="Proteomes" id="UP000001231"/>
    </source>
</evidence>
<dbReference type="eggNOG" id="COG1246">
    <property type="taxonomic scope" value="Bacteria"/>
</dbReference>
<sequence>MYKLSSGPVTYNLAVETLLQATQLSVEDLQDVDYQKFVQLFTLEQDDQIIGVVGIELHGDHALVRSLAVADSERGQGLGVLLLKHAEEAAHIQGIKELYLLTTTAVPFFSKLGYQVADRAMAPEAIAQSKQFAGICPSSATFMSKLLGQSIGQ</sequence>
<name>C7R977_KANKD</name>
<feature type="domain" description="N-acetyltransferase" evidence="3">
    <location>
        <begin position="1"/>
        <end position="148"/>
    </location>
</feature>
<dbReference type="HOGENOM" id="CLU_120387_0_1_6"/>
<dbReference type="InterPro" id="IPR016181">
    <property type="entry name" value="Acyl_CoA_acyltransferase"/>
</dbReference>
<dbReference type="GO" id="GO:0016747">
    <property type="term" value="F:acyltransferase activity, transferring groups other than amino-acyl groups"/>
    <property type="evidence" value="ECO:0007669"/>
    <property type="project" value="InterPro"/>
</dbReference>
<dbReference type="NCBIfam" id="NF040501">
    <property type="entry name" value="resist_ArsN2"/>
    <property type="match status" value="1"/>
</dbReference>
<dbReference type="InterPro" id="IPR050832">
    <property type="entry name" value="Bact_Acetyltransf"/>
</dbReference>
<keyword evidence="1 4" id="KW-0808">Transferase</keyword>
<evidence type="ECO:0000256" key="2">
    <source>
        <dbReference type="ARBA" id="ARBA00023315"/>
    </source>
</evidence>
<protein>
    <submittedName>
        <fullName evidence="4">GCN5-related N-acetyltransferase</fullName>
    </submittedName>
</protein>
<keyword evidence="2" id="KW-0012">Acyltransferase</keyword>
<dbReference type="OrthoDB" id="5197788at2"/>
<dbReference type="PROSITE" id="PS51186">
    <property type="entry name" value="GNAT"/>
    <property type="match status" value="1"/>
</dbReference>
<dbReference type="RefSeq" id="WP_015781472.1">
    <property type="nucleotide sequence ID" value="NC_013166.1"/>
</dbReference>
<dbReference type="AlphaFoldDB" id="C7R977"/>
<dbReference type="STRING" id="523791.Kkor_2458"/>
<dbReference type="Gene3D" id="3.40.630.30">
    <property type="match status" value="1"/>
</dbReference>
<evidence type="ECO:0000313" key="4">
    <source>
        <dbReference type="EMBL" id="ACV27867.1"/>
    </source>
</evidence>
<keyword evidence="5" id="KW-1185">Reference proteome</keyword>
<dbReference type="KEGG" id="kko:Kkor_2458"/>
<dbReference type="PANTHER" id="PTHR43877">
    <property type="entry name" value="AMINOALKYLPHOSPHONATE N-ACETYLTRANSFERASE-RELATED-RELATED"/>
    <property type="match status" value="1"/>
</dbReference>
<dbReference type="SUPFAM" id="SSF55729">
    <property type="entry name" value="Acyl-CoA N-acyltransferases (Nat)"/>
    <property type="match status" value="1"/>
</dbReference>
<dbReference type="Proteomes" id="UP000001231">
    <property type="component" value="Chromosome"/>
</dbReference>
<proteinExistence type="predicted"/>
<reference evidence="4 5" key="1">
    <citation type="journal article" date="2009" name="Stand. Genomic Sci.">
        <title>Complete genome sequence of Kangiella koreensis type strain (SW-125).</title>
        <authorList>
            <person name="Han C."/>
            <person name="Sikorski J."/>
            <person name="Lapidus A."/>
            <person name="Nolan M."/>
            <person name="Glavina Del Rio T."/>
            <person name="Tice H."/>
            <person name="Cheng J.F."/>
            <person name="Lucas S."/>
            <person name="Chen F."/>
            <person name="Copeland A."/>
            <person name="Ivanova N."/>
            <person name="Mavromatis K."/>
            <person name="Ovchinnikova G."/>
            <person name="Pati A."/>
            <person name="Bruce D."/>
            <person name="Goodwin L."/>
            <person name="Pitluck S."/>
            <person name="Chen A."/>
            <person name="Palaniappan K."/>
            <person name="Land M."/>
            <person name="Hauser L."/>
            <person name="Chang Y.J."/>
            <person name="Jeffries C.D."/>
            <person name="Chain P."/>
            <person name="Saunders E."/>
            <person name="Brettin T."/>
            <person name="Goker M."/>
            <person name="Tindall B.J."/>
            <person name="Bristow J."/>
            <person name="Eisen J.A."/>
            <person name="Markowitz V."/>
            <person name="Hugenholtz P."/>
            <person name="Kyrpides N.C."/>
            <person name="Klenk H.P."/>
            <person name="Detter J.C."/>
        </authorList>
    </citation>
    <scope>NUCLEOTIDE SEQUENCE [LARGE SCALE GENOMIC DNA]</scope>
    <source>
        <strain evidence="5">DSM 16069 / KCTC 12182 / SW-125</strain>
    </source>
</reference>
<dbReference type="EMBL" id="CP001707">
    <property type="protein sequence ID" value="ACV27867.1"/>
    <property type="molecule type" value="Genomic_DNA"/>
</dbReference>
<accession>C7R977</accession>
<dbReference type="CDD" id="cd04301">
    <property type="entry name" value="NAT_SF"/>
    <property type="match status" value="1"/>
</dbReference>
<gene>
    <name evidence="4" type="ordered locus">Kkor_2458</name>
</gene>
<dbReference type="InterPro" id="IPR000182">
    <property type="entry name" value="GNAT_dom"/>
</dbReference>